<proteinExistence type="predicted"/>
<accession>A0A5B7IVT0</accession>
<reference evidence="2 3" key="1">
    <citation type="submission" date="2019-05" db="EMBL/GenBank/DDBJ databases">
        <title>Another draft genome of Portunus trituberculatus and its Hox gene families provides insights of decapod evolution.</title>
        <authorList>
            <person name="Jeong J.-H."/>
            <person name="Song I."/>
            <person name="Kim S."/>
            <person name="Choi T."/>
            <person name="Kim D."/>
            <person name="Ryu S."/>
            <person name="Kim W."/>
        </authorList>
    </citation>
    <scope>NUCLEOTIDE SEQUENCE [LARGE SCALE GENOMIC DNA]</scope>
    <source>
        <tissue evidence="2">Muscle</tissue>
    </source>
</reference>
<protein>
    <submittedName>
        <fullName evidence="2">Uncharacterized protein</fullName>
    </submittedName>
</protein>
<dbReference type="AlphaFoldDB" id="A0A5B7IVT0"/>
<name>A0A5B7IVT0_PORTR</name>
<comment type="caution">
    <text evidence="2">The sequence shown here is derived from an EMBL/GenBank/DDBJ whole genome shotgun (WGS) entry which is preliminary data.</text>
</comment>
<evidence type="ECO:0000313" key="2">
    <source>
        <dbReference type="EMBL" id="MPC86299.1"/>
    </source>
</evidence>
<dbReference type="EMBL" id="VSRR010071054">
    <property type="protein sequence ID" value="MPC86299.1"/>
    <property type="molecule type" value="Genomic_DNA"/>
</dbReference>
<evidence type="ECO:0000256" key="1">
    <source>
        <dbReference type="SAM" id="MobiDB-lite"/>
    </source>
</evidence>
<keyword evidence="3" id="KW-1185">Reference proteome</keyword>
<feature type="region of interest" description="Disordered" evidence="1">
    <location>
        <begin position="178"/>
        <end position="211"/>
    </location>
</feature>
<organism evidence="2 3">
    <name type="scientific">Portunus trituberculatus</name>
    <name type="common">Swimming crab</name>
    <name type="synonym">Neptunus trituberculatus</name>
    <dbReference type="NCBI Taxonomy" id="210409"/>
    <lineage>
        <taxon>Eukaryota</taxon>
        <taxon>Metazoa</taxon>
        <taxon>Ecdysozoa</taxon>
        <taxon>Arthropoda</taxon>
        <taxon>Crustacea</taxon>
        <taxon>Multicrustacea</taxon>
        <taxon>Malacostraca</taxon>
        <taxon>Eumalacostraca</taxon>
        <taxon>Eucarida</taxon>
        <taxon>Decapoda</taxon>
        <taxon>Pleocyemata</taxon>
        <taxon>Brachyura</taxon>
        <taxon>Eubrachyura</taxon>
        <taxon>Portunoidea</taxon>
        <taxon>Portunidae</taxon>
        <taxon>Portuninae</taxon>
        <taxon>Portunus</taxon>
    </lineage>
</organism>
<dbReference type="Proteomes" id="UP000324222">
    <property type="component" value="Unassembled WGS sequence"/>
</dbReference>
<gene>
    <name evidence="2" type="ORF">E2C01_081122</name>
</gene>
<sequence>MFFKYNQENNPLIPEVAGVTHNAGTSDKHRPRHQHNTPEINHFHQQATRRHRNYDMEPCMEPYIHTDGSASLVSEKAPHYLQVHTTLTNDRALQLQQSRTSTKTRLLREREAWLVYVCVSRAWHQPAPRSLASQGFSRLSRPCFLPRRQAHKQAVSLSTGGTHLRRVRRASAVYREGCHQALSPPVTGDSLTNAPRYPSRPHPPPSSRSLSRVLTTRMRVCEEASWPPQDQRSGPCWSRGSLCVSRRVASQPASAAKLIPVRGLAGTGRASGGSGGAAARGSLLYLARQQCRAD</sequence>
<evidence type="ECO:0000313" key="3">
    <source>
        <dbReference type="Proteomes" id="UP000324222"/>
    </source>
</evidence>